<comment type="catalytic activity">
    <reaction evidence="1 10">
        <text>2-phosphoglycolate + H2O = glycolate + phosphate</text>
        <dbReference type="Rhea" id="RHEA:14369"/>
        <dbReference type="ChEBI" id="CHEBI:15377"/>
        <dbReference type="ChEBI" id="CHEBI:29805"/>
        <dbReference type="ChEBI" id="CHEBI:43474"/>
        <dbReference type="ChEBI" id="CHEBI:58033"/>
        <dbReference type="EC" id="3.1.3.18"/>
    </reaction>
</comment>
<sequence>MSDRDLEGWTIAFDLDGTLVDSAPDLIGTLNRMLVEEGLPPVPMESASTLIGSGARALLVHGFEAAGAPVERAKSDELFERFLVDYAAHIADGSQPFEGVVETLERLSERGAILVVATNKRSDLSELLLGKLDLTRHFAAIVGPDRVSARKPSGAHLKEAVAIAGGDPERAIMVGDAAPDADAARDAGMPCILTTFGFTPTPVEDLGGDVLIDAFEDVEEAIDGILSDFYVRRALKF</sequence>
<dbReference type="GO" id="GO:0046295">
    <property type="term" value="P:glycolate biosynthetic process"/>
    <property type="evidence" value="ECO:0007669"/>
    <property type="project" value="UniProtKB-UniRule"/>
</dbReference>
<gene>
    <name evidence="11" type="primary">gph</name>
    <name evidence="11" type="ORF">NCTC11166_00740</name>
</gene>
<dbReference type="SFLD" id="SFLDG01129">
    <property type="entry name" value="C1.5:_HAD__Beta-PGM__Phosphata"/>
    <property type="match status" value="1"/>
</dbReference>
<evidence type="ECO:0000256" key="10">
    <source>
        <dbReference type="HAMAP-Rule" id="MF_00495"/>
    </source>
</evidence>
<evidence type="ECO:0000256" key="8">
    <source>
        <dbReference type="ARBA" id="ARBA00022842"/>
    </source>
</evidence>
<dbReference type="GO" id="GO:0005829">
    <property type="term" value="C:cytosol"/>
    <property type="evidence" value="ECO:0007669"/>
    <property type="project" value="TreeGrafter"/>
</dbReference>
<dbReference type="Gene3D" id="1.10.150.240">
    <property type="entry name" value="Putative phosphatase, domain 2"/>
    <property type="match status" value="1"/>
</dbReference>
<dbReference type="GO" id="GO:0046872">
    <property type="term" value="F:metal ion binding"/>
    <property type="evidence" value="ECO:0007669"/>
    <property type="project" value="UniProtKB-KW"/>
</dbReference>
<comment type="function">
    <text evidence="10">Specifically catalyzes the dephosphorylation of 2-phosphoglycolate. Is involved in the dissimilation of the intracellular 2-phosphoglycolate formed during the DNA repair of 3'-phosphoglycolate ends, a major class of DNA lesions induced by oxidative stress.</text>
</comment>
<keyword evidence="6 10" id="KW-0479">Metal-binding</keyword>
<feature type="binding site" evidence="10">
    <location>
        <position position="176"/>
    </location>
    <ligand>
        <name>Mg(2+)</name>
        <dbReference type="ChEBI" id="CHEBI:18420"/>
    </ligand>
</feature>
<evidence type="ECO:0000256" key="7">
    <source>
        <dbReference type="ARBA" id="ARBA00022801"/>
    </source>
</evidence>
<feature type="binding site" evidence="10">
    <location>
        <position position="14"/>
    </location>
    <ligand>
        <name>Mg(2+)</name>
        <dbReference type="ChEBI" id="CHEBI:18420"/>
    </ligand>
</feature>
<dbReference type="InterPro" id="IPR036412">
    <property type="entry name" value="HAD-like_sf"/>
</dbReference>
<evidence type="ECO:0000256" key="6">
    <source>
        <dbReference type="ARBA" id="ARBA00022723"/>
    </source>
</evidence>
<accession>A0A2X1CDW9</accession>
<dbReference type="PANTHER" id="PTHR43434">
    <property type="entry name" value="PHOSPHOGLYCOLATE PHOSPHATASE"/>
    <property type="match status" value="1"/>
</dbReference>
<dbReference type="NCBIfam" id="TIGR01509">
    <property type="entry name" value="HAD-SF-IA-v3"/>
    <property type="match status" value="1"/>
</dbReference>
<feature type="binding site" evidence="10">
    <location>
        <position position="16"/>
    </location>
    <ligand>
        <name>Mg(2+)</name>
        <dbReference type="ChEBI" id="CHEBI:18420"/>
    </ligand>
</feature>
<dbReference type="RefSeq" id="WP_112862563.1">
    <property type="nucleotide sequence ID" value="NZ_UAQP01000005.1"/>
</dbReference>
<dbReference type="InterPro" id="IPR050155">
    <property type="entry name" value="HAD-like_hydrolase_sf"/>
</dbReference>
<evidence type="ECO:0000256" key="4">
    <source>
        <dbReference type="ARBA" id="ARBA00006171"/>
    </source>
</evidence>
<dbReference type="AlphaFoldDB" id="A0A2X1CDW9"/>
<evidence type="ECO:0000313" key="11">
    <source>
        <dbReference type="EMBL" id="SPU52411.1"/>
    </source>
</evidence>
<proteinExistence type="inferred from homology"/>
<comment type="similarity">
    <text evidence="4 10">Belongs to the HAD-like hydrolase superfamily. CbbY/CbbZ/Gph/YieH family.</text>
</comment>
<keyword evidence="9 10" id="KW-0119">Carbohydrate metabolism</keyword>
<dbReference type="PANTHER" id="PTHR43434:SF1">
    <property type="entry name" value="PHOSPHOGLYCOLATE PHOSPHATASE"/>
    <property type="match status" value="1"/>
</dbReference>
<evidence type="ECO:0000256" key="1">
    <source>
        <dbReference type="ARBA" id="ARBA00000830"/>
    </source>
</evidence>
<name>A0A2X1CDW9_BREVE</name>
<dbReference type="InterPro" id="IPR041492">
    <property type="entry name" value="HAD_2"/>
</dbReference>
<dbReference type="InterPro" id="IPR023198">
    <property type="entry name" value="PGP-like_dom2"/>
</dbReference>
<dbReference type="HAMAP" id="MF_00495">
    <property type="entry name" value="GPH_hydrolase_bact"/>
    <property type="match status" value="1"/>
</dbReference>
<evidence type="ECO:0000256" key="5">
    <source>
        <dbReference type="ARBA" id="ARBA00013078"/>
    </source>
</evidence>
<dbReference type="InterPro" id="IPR023214">
    <property type="entry name" value="HAD_sf"/>
</dbReference>
<evidence type="ECO:0000256" key="9">
    <source>
        <dbReference type="ARBA" id="ARBA00023277"/>
    </source>
</evidence>
<keyword evidence="7 10" id="KW-0378">Hydrolase</keyword>
<dbReference type="GO" id="GO:0005975">
    <property type="term" value="P:carbohydrate metabolic process"/>
    <property type="evidence" value="ECO:0007669"/>
    <property type="project" value="InterPro"/>
</dbReference>
<dbReference type="Proteomes" id="UP000251186">
    <property type="component" value="Unassembled WGS sequence"/>
</dbReference>
<reference evidence="11 12" key="1">
    <citation type="submission" date="2018-06" db="EMBL/GenBank/DDBJ databases">
        <authorList>
            <consortium name="Pathogen Informatics"/>
            <person name="Doyle S."/>
        </authorList>
    </citation>
    <scope>NUCLEOTIDE SEQUENCE [LARGE SCALE GENOMIC DNA]</scope>
    <source>
        <strain evidence="11 12">NCTC11166</strain>
    </source>
</reference>
<dbReference type="SUPFAM" id="SSF56784">
    <property type="entry name" value="HAD-like"/>
    <property type="match status" value="1"/>
</dbReference>
<evidence type="ECO:0000256" key="2">
    <source>
        <dbReference type="ARBA" id="ARBA00001946"/>
    </source>
</evidence>
<dbReference type="UniPathway" id="UPA00865">
    <property type="reaction ID" value="UER00834"/>
</dbReference>
<dbReference type="EMBL" id="UAQP01000005">
    <property type="protein sequence ID" value="SPU52411.1"/>
    <property type="molecule type" value="Genomic_DNA"/>
</dbReference>
<dbReference type="Gene3D" id="3.40.50.1000">
    <property type="entry name" value="HAD superfamily/HAD-like"/>
    <property type="match status" value="1"/>
</dbReference>
<organism evidence="11 12">
    <name type="scientific">Brevundimonas vesicularis</name>
    <name type="common">Pseudomonas vesicularis</name>
    <dbReference type="NCBI Taxonomy" id="41276"/>
    <lineage>
        <taxon>Bacteria</taxon>
        <taxon>Pseudomonadati</taxon>
        <taxon>Pseudomonadota</taxon>
        <taxon>Alphaproteobacteria</taxon>
        <taxon>Caulobacterales</taxon>
        <taxon>Caulobacteraceae</taxon>
        <taxon>Brevundimonas</taxon>
    </lineage>
</organism>
<dbReference type="GO" id="GO:0008967">
    <property type="term" value="F:phosphoglycolate phosphatase activity"/>
    <property type="evidence" value="ECO:0007669"/>
    <property type="project" value="UniProtKB-UniRule"/>
</dbReference>
<feature type="active site" description="Nucleophile" evidence="10">
    <location>
        <position position="14"/>
    </location>
</feature>
<evidence type="ECO:0000313" key="12">
    <source>
        <dbReference type="Proteomes" id="UP000251186"/>
    </source>
</evidence>
<dbReference type="GO" id="GO:0006281">
    <property type="term" value="P:DNA repair"/>
    <property type="evidence" value="ECO:0007669"/>
    <property type="project" value="TreeGrafter"/>
</dbReference>
<dbReference type="EC" id="3.1.3.18" evidence="5 10"/>
<comment type="pathway">
    <text evidence="3 10">Organic acid metabolism; glycolate biosynthesis; glycolate from 2-phosphoglycolate: step 1/1.</text>
</comment>
<protein>
    <recommendedName>
        <fullName evidence="5 10">Phosphoglycolate phosphatase</fullName>
        <shortName evidence="10">PGP</shortName>
        <shortName evidence="10">PGPase</shortName>
        <ecNumber evidence="5 10">3.1.3.18</ecNumber>
    </recommendedName>
</protein>
<dbReference type="SFLD" id="SFLDG01135">
    <property type="entry name" value="C1.5.6:_HAD__Beta-PGM__Phospha"/>
    <property type="match status" value="1"/>
</dbReference>
<keyword evidence="8 10" id="KW-0460">Magnesium</keyword>
<dbReference type="InterPro" id="IPR006439">
    <property type="entry name" value="HAD-SF_hydro_IA"/>
</dbReference>
<evidence type="ECO:0000256" key="3">
    <source>
        <dbReference type="ARBA" id="ARBA00004818"/>
    </source>
</evidence>
<dbReference type="SFLD" id="SFLDS00003">
    <property type="entry name" value="Haloacid_Dehalogenase"/>
    <property type="match status" value="1"/>
</dbReference>
<comment type="cofactor">
    <cofactor evidence="2 10">
        <name>Mg(2+)</name>
        <dbReference type="ChEBI" id="CHEBI:18420"/>
    </cofactor>
</comment>
<dbReference type="Pfam" id="PF13419">
    <property type="entry name" value="HAD_2"/>
    <property type="match status" value="1"/>
</dbReference>
<dbReference type="NCBIfam" id="TIGR01549">
    <property type="entry name" value="HAD-SF-IA-v1"/>
    <property type="match status" value="1"/>
</dbReference>
<dbReference type="InterPro" id="IPR037512">
    <property type="entry name" value="PGPase_prok"/>
</dbReference>